<protein>
    <submittedName>
        <fullName evidence="2">Mitotic checkpoint protein BUB3.2</fullName>
    </submittedName>
</protein>
<organism evidence="2 3">
    <name type="scientific">Durusdinium trenchii</name>
    <dbReference type="NCBI Taxonomy" id="1381693"/>
    <lineage>
        <taxon>Eukaryota</taxon>
        <taxon>Sar</taxon>
        <taxon>Alveolata</taxon>
        <taxon>Dinophyceae</taxon>
        <taxon>Suessiales</taxon>
        <taxon>Symbiodiniaceae</taxon>
        <taxon>Durusdinium</taxon>
    </lineage>
</organism>
<gene>
    <name evidence="2" type="ORF">SCF082_LOCUS29358</name>
</gene>
<evidence type="ECO:0000256" key="1">
    <source>
        <dbReference type="SAM" id="MobiDB-lite"/>
    </source>
</evidence>
<reference evidence="2 3" key="1">
    <citation type="submission" date="2024-02" db="EMBL/GenBank/DDBJ databases">
        <authorList>
            <person name="Chen Y."/>
            <person name="Shah S."/>
            <person name="Dougan E. K."/>
            <person name="Thang M."/>
            <person name="Chan C."/>
        </authorList>
    </citation>
    <scope>NUCLEOTIDE SEQUENCE [LARGE SCALE GENOMIC DNA]</scope>
</reference>
<feature type="region of interest" description="Disordered" evidence="1">
    <location>
        <begin position="8"/>
        <end position="27"/>
    </location>
</feature>
<proteinExistence type="predicted"/>
<dbReference type="Gene3D" id="1.25.40.20">
    <property type="entry name" value="Ankyrin repeat-containing domain"/>
    <property type="match status" value="1"/>
</dbReference>
<keyword evidence="3" id="KW-1185">Reference proteome</keyword>
<dbReference type="InterPro" id="IPR036770">
    <property type="entry name" value="Ankyrin_rpt-contain_sf"/>
</dbReference>
<name>A0ABP0MVA6_9DINO</name>
<evidence type="ECO:0000313" key="3">
    <source>
        <dbReference type="Proteomes" id="UP001642464"/>
    </source>
</evidence>
<dbReference type="SUPFAM" id="SSF48403">
    <property type="entry name" value="Ankyrin repeat"/>
    <property type="match status" value="1"/>
</dbReference>
<accession>A0ABP0MVA6</accession>
<sequence length="181" mass="20547">MLSMVEHVDADISDERPEGHKHGCHSDRADRAIVKHRREMAKAVGNVKQFLMKNHFSADPNGHKGKLFVTYPLHEAVKQNNPYITWALLIFGADARTKDSWGRTAYEYGGRASQEKVREVFQKLGVSPTSPVWSGTSNLTRFPPPRGWECFFARLAKDPLVQAPNCEDQWLQELGEKTLKC</sequence>
<dbReference type="EMBL" id="CAXAMM010023669">
    <property type="protein sequence ID" value="CAK9053975.1"/>
    <property type="molecule type" value="Genomic_DNA"/>
</dbReference>
<evidence type="ECO:0000313" key="2">
    <source>
        <dbReference type="EMBL" id="CAK9053975.1"/>
    </source>
</evidence>
<dbReference type="Proteomes" id="UP001642464">
    <property type="component" value="Unassembled WGS sequence"/>
</dbReference>
<comment type="caution">
    <text evidence="2">The sequence shown here is derived from an EMBL/GenBank/DDBJ whole genome shotgun (WGS) entry which is preliminary data.</text>
</comment>